<feature type="non-terminal residue" evidence="1">
    <location>
        <position position="1"/>
    </location>
</feature>
<gene>
    <name evidence="1" type="ORF">E0702_18515</name>
</gene>
<evidence type="ECO:0000313" key="2">
    <source>
        <dbReference type="Proteomes" id="UP000294823"/>
    </source>
</evidence>
<evidence type="ECO:0000313" key="1">
    <source>
        <dbReference type="EMBL" id="TDA72069.1"/>
    </source>
</evidence>
<keyword evidence="2" id="KW-1185">Reference proteome</keyword>
<sequence length="75" mass="8565">TDAEYEAFRDDLIAQLLAFTDPETGKPVIKSVFKREDAFPGTQTERAPDLTLQLHDYSFLSVLRADQPIKDRRVP</sequence>
<accession>A0ABY2D1F2</accession>
<dbReference type="RefSeq" id="WP_205742166.1">
    <property type="nucleotide sequence ID" value="NZ_SLTR01000784.1"/>
</dbReference>
<organism evidence="1 2">
    <name type="scientific">Halomonas marinisediminis</name>
    <dbReference type="NCBI Taxonomy" id="2546095"/>
    <lineage>
        <taxon>Bacteria</taxon>
        <taxon>Pseudomonadati</taxon>
        <taxon>Pseudomonadota</taxon>
        <taxon>Gammaproteobacteria</taxon>
        <taxon>Oceanospirillales</taxon>
        <taxon>Halomonadaceae</taxon>
        <taxon>Halomonas</taxon>
    </lineage>
</organism>
<dbReference type="EMBL" id="SLTR01000784">
    <property type="protein sequence ID" value="TDA72069.1"/>
    <property type="molecule type" value="Genomic_DNA"/>
</dbReference>
<name>A0ABY2D1F2_9GAMM</name>
<reference evidence="1 2" key="1">
    <citation type="submission" date="2019-03" db="EMBL/GenBank/DDBJ databases">
        <title>Halomonas marinisediminis sp. nov., a moderately halophilic bacterium isolated from the Bohai Gulf.</title>
        <authorList>
            <person name="Ji X."/>
        </authorList>
    </citation>
    <scope>NUCLEOTIDE SEQUENCE [LARGE SCALE GENOMIC DNA]</scope>
    <source>
        <strain evidence="1 2">204</strain>
    </source>
</reference>
<dbReference type="Proteomes" id="UP000294823">
    <property type="component" value="Unassembled WGS sequence"/>
</dbReference>
<proteinExistence type="predicted"/>
<protein>
    <submittedName>
        <fullName evidence="1">Phosphodiesterase</fullName>
    </submittedName>
</protein>
<comment type="caution">
    <text evidence="1">The sequence shown here is derived from an EMBL/GenBank/DDBJ whole genome shotgun (WGS) entry which is preliminary data.</text>
</comment>
<feature type="non-terminal residue" evidence="1">
    <location>
        <position position="75"/>
    </location>
</feature>